<dbReference type="PANTHER" id="PTHR30473:SF2">
    <property type="entry name" value="PIN DOMAIN-CONTAINING PROTEIN"/>
    <property type="match status" value="1"/>
</dbReference>
<dbReference type="AlphaFoldDB" id="A0A0J1IQB3"/>
<sequence length="229" mass="25931">MPLPENNLLFGLAPRLTSEQREYVDAIFDYQLVMVNAKAGTGKTTLAVACAKILKKPLTYIFNPVQESIMGFRPGTQSEKESIYHQPLIDALLEINENPVQCIYNEEVLANEAIRRKVSVKRVMDGIWCYPKSPLFLRGTNLKDMVIIIDECQNFTAIELRKIFTRVHDSCKVICIGHSGQTDIPSSKSGFVPYMEHFRGQPYCKIVSLTKNFRGELANWADTIDIAQI</sequence>
<dbReference type="STRING" id="476652.DEAC_c15440"/>
<proteinExistence type="predicted"/>
<keyword evidence="2" id="KW-0067">ATP-binding</keyword>
<dbReference type="PANTHER" id="PTHR30473">
    <property type="entry name" value="PROTEIN PHOH"/>
    <property type="match status" value="1"/>
</dbReference>
<dbReference type="GO" id="GO:0005829">
    <property type="term" value="C:cytosol"/>
    <property type="evidence" value="ECO:0007669"/>
    <property type="project" value="TreeGrafter"/>
</dbReference>
<dbReference type="InterPro" id="IPR027417">
    <property type="entry name" value="P-loop_NTPase"/>
</dbReference>
<evidence type="ECO:0000256" key="1">
    <source>
        <dbReference type="ARBA" id="ARBA00022741"/>
    </source>
</evidence>
<evidence type="ECO:0000259" key="3">
    <source>
        <dbReference type="Pfam" id="PF02562"/>
    </source>
</evidence>
<dbReference type="InterPro" id="IPR051451">
    <property type="entry name" value="PhoH2-like"/>
</dbReference>
<dbReference type="Proteomes" id="UP000036356">
    <property type="component" value="Unassembled WGS sequence"/>
</dbReference>
<accession>A0A0J1IQB3</accession>
<evidence type="ECO:0000313" key="5">
    <source>
        <dbReference type="Proteomes" id="UP000036356"/>
    </source>
</evidence>
<reference evidence="4 5" key="1">
    <citation type="submission" date="2015-06" db="EMBL/GenBank/DDBJ databases">
        <title>Draft genome of the moderately acidophilic sulfate reducer Candidatus Desulfosporosinus acididurans strain M1.</title>
        <authorList>
            <person name="Poehlein A."/>
            <person name="Petzsch P."/>
            <person name="Johnson B.D."/>
            <person name="Schloemann M."/>
            <person name="Daniel R."/>
            <person name="Muehling M."/>
        </authorList>
    </citation>
    <scope>NUCLEOTIDE SEQUENCE [LARGE SCALE GENOMIC DNA]</scope>
    <source>
        <strain evidence="4 5">M1</strain>
    </source>
</reference>
<dbReference type="InterPro" id="IPR003714">
    <property type="entry name" value="PhoH"/>
</dbReference>
<dbReference type="Pfam" id="PF02562">
    <property type="entry name" value="PhoH"/>
    <property type="match status" value="1"/>
</dbReference>
<feature type="domain" description="PhoH-like protein" evidence="3">
    <location>
        <begin position="16"/>
        <end position="212"/>
    </location>
</feature>
<dbReference type="PATRIC" id="fig|476652.3.peg.1592"/>
<dbReference type="SUPFAM" id="SSF52540">
    <property type="entry name" value="P-loop containing nucleoside triphosphate hydrolases"/>
    <property type="match status" value="1"/>
</dbReference>
<protein>
    <submittedName>
        <fullName evidence="4">PhoH-like protein</fullName>
    </submittedName>
</protein>
<evidence type="ECO:0000313" key="4">
    <source>
        <dbReference type="EMBL" id="KLU66876.1"/>
    </source>
</evidence>
<dbReference type="RefSeq" id="WP_047809391.1">
    <property type="nucleotide sequence ID" value="NZ_LDZY01000004.1"/>
</dbReference>
<evidence type="ECO:0000256" key="2">
    <source>
        <dbReference type="ARBA" id="ARBA00022840"/>
    </source>
</evidence>
<dbReference type="EMBL" id="LDZY01000004">
    <property type="protein sequence ID" value="KLU66876.1"/>
    <property type="molecule type" value="Genomic_DNA"/>
</dbReference>
<keyword evidence="1" id="KW-0547">Nucleotide-binding</keyword>
<dbReference type="Gene3D" id="3.40.50.300">
    <property type="entry name" value="P-loop containing nucleotide triphosphate hydrolases"/>
    <property type="match status" value="1"/>
</dbReference>
<name>A0A0J1IQB3_9FIRM</name>
<organism evidence="4 5">
    <name type="scientific">Desulfosporosinus acididurans</name>
    <dbReference type="NCBI Taxonomy" id="476652"/>
    <lineage>
        <taxon>Bacteria</taxon>
        <taxon>Bacillati</taxon>
        <taxon>Bacillota</taxon>
        <taxon>Clostridia</taxon>
        <taxon>Eubacteriales</taxon>
        <taxon>Desulfitobacteriaceae</taxon>
        <taxon>Desulfosporosinus</taxon>
    </lineage>
</organism>
<keyword evidence="5" id="KW-1185">Reference proteome</keyword>
<comment type="caution">
    <text evidence="4">The sequence shown here is derived from an EMBL/GenBank/DDBJ whole genome shotgun (WGS) entry which is preliminary data.</text>
</comment>
<gene>
    <name evidence="4" type="primary">ybeZ_1</name>
    <name evidence="4" type="ORF">DEAC_c15440</name>
</gene>
<dbReference type="GO" id="GO:0005524">
    <property type="term" value="F:ATP binding"/>
    <property type="evidence" value="ECO:0007669"/>
    <property type="project" value="UniProtKB-KW"/>
</dbReference>